<dbReference type="AlphaFoldDB" id="A0A9X1B4A5"/>
<organism evidence="1 2">
    <name type="scientific">Lamprobacter modestohalophilus</name>
    <dbReference type="NCBI Taxonomy" id="1064514"/>
    <lineage>
        <taxon>Bacteria</taxon>
        <taxon>Pseudomonadati</taxon>
        <taxon>Pseudomonadota</taxon>
        <taxon>Gammaproteobacteria</taxon>
        <taxon>Chromatiales</taxon>
        <taxon>Chromatiaceae</taxon>
        <taxon>Lamprobacter</taxon>
    </lineage>
</organism>
<comment type="caution">
    <text evidence="1">The sequence shown here is derived from an EMBL/GenBank/DDBJ whole genome shotgun (WGS) entry which is preliminary data.</text>
</comment>
<evidence type="ECO:0000313" key="1">
    <source>
        <dbReference type="EMBL" id="MBK1619260.1"/>
    </source>
</evidence>
<sequence length="95" mass="11029">MKATLITSFKDITPEGGILELVVWRLPAAVPPCMHRYKYRAVFVVNGERVIGFDNERGKGDHCHRQGQEQPYQFTGVDQLIEDLMTEVERWRSEH</sequence>
<proteinExistence type="predicted"/>
<name>A0A9X1B4A5_9GAMM</name>
<accession>A0A9X1B4A5</accession>
<protein>
    <submittedName>
        <fullName evidence="1">Uncharacterized protein</fullName>
    </submittedName>
</protein>
<gene>
    <name evidence="1" type="ORF">CKO42_12600</name>
</gene>
<dbReference type="InterPro" id="IPR045397">
    <property type="entry name" value="TumE-like"/>
</dbReference>
<keyword evidence="2" id="KW-1185">Reference proteome</keyword>
<dbReference type="RefSeq" id="WP_200244431.1">
    <property type="nucleotide sequence ID" value="NZ_NRRY01000019.1"/>
</dbReference>
<dbReference type="Pfam" id="PF20126">
    <property type="entry name" value="TumE"/>
    <property type="match status" value="1"/>
</dbReference>
<dbReference type="Proteomes" id="UP001138768">
    <property type="component" value="Unassembled WGS sequence"/>
</dbReference>
<reference evidence="1 2" key="1">
    <citation type="journal article" date="2020" name="Microorganisms">
        <title>Osmotic Adaptation and Compatible Solute Biosynthesis of Phototrophic Bacteria as Revealed from Genome Analyses.</title>
        <authorList>
            <person name="Imhoff J.F."/>
            <person name="Rahn T."/>
            <person name="Kunzel S."/>
            <person name="Keller A."/>
            <person name="Neulinger S.C."/>
        </authorList>
    </citation>
    <scope>NUCLEOTIDE SEQUENCE [LARGE SCALE GENOMIC DNA]</scope>
    <source>
        <strain evidence="1 2">DSM 25653</strain>
    </source>
</reference>
<dbReference type="EMBL" id="NRRY01000019">
    <property type="protein sequence ID" value="MBK1619260.1"/>
    <property type="molecule type" value="Genomic_DNA"/>
</dbReference>
<evidence type="ECO:0000313" key="2">
    <source>
        <dbReference type="Proteomes" id="UP001138768"/>
    </source>
</evidence>